<proteinExistence type="predicted"/>
<reference evidence="2 3" key="1">
    <citation type="journal article" date="2018" name="Nat. Ecol. Evol.">
        <title>Shark genomes provide insights into elasmobranch evolution and the origin of vertebrates.</title>
        <authorList>
            <person name="Hara Y"/>
            <person name="Yamaguchi K"/>
            <person name="Onimaru K"/>
            <person name="Kadota M"/>
            <person name="Koyanagi M"/>
            <person name="Keeley SD"/>
            <person name="Tatsumi K"/>
            <person name="Tanaka K"/>
            <person name="Motone F"/>
            <person name="Kageyama Y"/>
            <person name="Nozu R"/>
            <person name="Adachi N"/>
            <person name="Nishimura O"/>
            <person name="Nakagawa R"/>
            <person name="Tanegashima C"/>
            <person name="Kiyatake I"/>
            <person name="Matsumoto R"/>
            <person name="Murakumo K"/>
            <person name="Nishida K"/>
            <person name="Terakita A"/>
            <person name="Kuratani S"/>
            <person name="Sato K"/>
            <person name="Hyodo S Kuraku.S."/>
        </authorList>
    </citation>
    <scope>NUCLEOTIDE SEQUENCE [LARGE SCALE GENOMIC DNA]</scope>
</reference>
<dbReference type="GO" id="GO:0005739">
    <property type="term" value="C:mitochondrion"/>
    <property type="evidence" value="ECO:0007669"/>
    <property type="project" value="TreeGrafter"/>
</dbReference>
<evidence type="ECO:0000313" key="3">
    <source>
        <dbReference type="Proteomes" id="UP000288216"/>
    </source>
</evidence>
<dbReference type="PANTHER" id="PTHR31596">
    <property type="entry name" value="T-CELL ACTIVATION INHIBITOR, MITOCHONDRIAL"/>
    <property type="match status" value="1"/>
</dbReference>
<dbReference type="EMBL" id="BFAA01028316">
    <property type="protein sequence ID" value="GCB81881.1"/>
    <property type="molecule type" value="Genomic_DNA"/>
</dbReference>
<keyword evidence="3" id="KW-1185">Reference proteome</keyword>
<dbReference type="InterPro" id="IPR027989">
    <property type="entry name" value="DUF4461"/>
</dbReference>
<feature type="non-terminal residue" evidence="2">
    <location>
        <position position="92"/>
    </location>
</feature>
<organism evidence="2 3">
    <name type="scientific">Scyliorhinus torazame</name>
    <name type="common">Cloudy catshark</name>
    <name type="synonym">Catulus torazame</name>
    <dbReference type="NCBI Taxonomy" id="75743"/>
    <lineage>
        <taxon>Eukaryota</taxon>
        <taxon>Metazoa</taxon>
        <taxon>Chordata</taxon>
        <taxon>Craniata</taxon>
        <taxon>Vertebrata</taxon>
        <taxon>Chondrichthyes</taxon>
        <taxon>Elasmobranchii</taxon>
        <taxon>Galeomorphii</taxon>
        <taxon>Galeoidea</taxon>
        <taxon>Carcharhiniformes</taxon>
        <taxon>Scyliorhinidae</taxon>
        <taxon>Scyliorhinus</taxon>
    </lineage>
</organism>
<dbReference type="OrthoDB" id="4238at2759"/>
<dbReference type="PANTHER" id="PTHR31596:SF1">
    <property type="entry name" value="T-CELL ACTIVATION INHIBITOR, MITOCHONDRIAL"/>
    <property type="match status" value="1"/>
</dbReference>
<dbReference type="InterPro" id="IPR027986">
    <property type="entry name" value="TCAIM"/>
</dbReference>
<dbReference type="Pfam" id="PF14688">
    <property type="entry name" value="DUF4461"/>
    <property type="match status" value="1"/>
</dbReference>
<feature type="non-terminal residue" evidence="2">
    <location>
        <position position="1"/>
    </location>
</feature>
<comment type="caution">
    <text evidence="2">The sequence shown here is derived from an EMBL/GenBank/DDBJ whole genome shotgun (WGS) entry which is preliminary data.</text>
</comment>
<dbReference type="Proteomes" id="UP000288216">
    <property type="component" value="Unassembled WGS sequence"/>
</dbReference>
<dbReference type="AlphaFoldDB" id="A0A401Q944"/>
<accession>A0A401Q944</accession>
<feature type="domain" description="DUF4461" evidence="1">
    <location>
        <begin position="1"/>
        <end position="92"/>
    </location>
</feature>
<protein>
    <recommendedName>
        <fullName evidence="1">DUF4461 domain-containing protein</fullName>
    </recommendedName>
</protein>
<gene>
    <name evidence="2" type="ORF">scyTo_0023314</name>
</gene>
<sequence length="92" mass="10445">WQRTWGVAHRCSQLHSLARFAKQNSTVLCNVKGCTLIFGDNSGMNAAGQIMLGTVDVHHHWRKLLDRLPFYSDLHSHLSVLKERTSYLLGDV</sequence>
<evidence type="ECO:0000313" key="2">
    <source>
        <dbReference type="EMBL" id="GCB81881.1"/>
    </source>
</evidence>
<evidence type="ECO:0000259" key="1">
    <source>
        <dbReference type="Pfam" id="PF14688"/>
    </source>
</evidence>
<name>A0A401Q944_SCYTO</name>